<dbReference type="InterPro" id="IPR003135">
    <property type="entry name" value="ATP-grasp_carboxylate-amine"/>
</dbReference>
<keyword evidence="2 4" id="KW-0658">Purine biosynthesis</keyword>
<dbReference type="InterPro" id="IPR054350">
    <property type="entry name" value="PurT/PurK_preATP-grasp"/>
</dbReference>
<dbReference type="InterPro" id="IPR040686">
    <property type="entry name" value="PurK_C"/>
</dbReference>
<comment type="function">
    <text evidence="5">Catalyzes the ATP-dependent conversion of 5-aminoimidazole ribonucleotide (AIR) and HCO(3)- to N5-carboxyaminoimidazole ribonucleotide (N5-CAIR).</text>
</comment>
<dbReference type="NCBIfam" id="NF004679">
    <property type="entry name" value="PRK06019.1-5"/>
    <property type="match status" value="1"/>
</dbReference>
<reference evidence="7" key="1">
    <citation type="submission" date="2023-07" db="EMBL/GenBank/DDBJ databases">
        <title>Sequencing the genomes of 1000 actinobacteria strains.</title>
        <authorList>
            <person name="Klenk H.-P."/>
        </authorList>
    </citation>
    <scope>NUCLEOTIDE SEQUENCE</scope>
    <source>
        <strain evidence="7">DSM 13988</strain>
    </source>
</reference>
<evidence type="ECO:0000256" key="1">
    <source>
        <dbReference type="ARBA" id="ARBA00022741"/>
    </source>
</evidence>
<keyword evidence="8" id="KW-1185">Reference proteome</keyword>
<evidence type="ECO:0000313" key="7">
    <source>
        <dbReference type="EMBL" id="MDR6891629.1"/>
    </source>
</evidence>
<dbReference type="InterPro" id="IPR013815">
    <property type="entry name" value="ATP_grasp_subdomain_1"/>
</dbReference>
<dbReference type="Gene3D" id="3.30.1490.20">
    <property type="entry name" value="ATP-grasp fold, A domain"/>
    <property type="match status" value="1"/>
</dbReference>
<dbReference type="PANTHER" id="PTHR11609">
    <property type="entry name" value="PURINE BIOSYNTHESIS PROTEIN 6/7, PUR6/7"/>
    <property type="match status" value="1"/>
</dbReference>
<comment type="caution">
    <text evidence="4">Lacks conserved residue(s) required for the propagation of feature annotation.</text>
</comment>
<dbReference type="GO" id="GO:0034028">
    <property type="term" value="F:5-(carboxyamino)imidazole ribonucleotide synthase activity"/>
    <property type="evidence" value="ECO:0007669"/>
    <property type="project" value="UniProtKB-UniRule"/>
</dbReference>
<feature type="domain" description="ATP-grasp" evidence="6">
    <location>
        <begin position="126"/>
        <end position="316"/>
    </location>
</feature>
<evidence type="ECO:0000256" key="4">
    <source>
        <dbReference type="HAMAP-Rule" id="MF_01928"/>
    </source>
</evidence>
<feature type="binding site" evidence="4">
    <location>
        <begin position="286"/>
        <end position="287"/>
    </location>
    <ligand>
        <name>ATP</name>
        <dbReference type="ChEBI" id="CHEBI:30616"/>
    </ligand>
</feature>
<comment type="pathway">
    <text evidence="4 5">Purine metabolism; IMP biosynthesis via de novo pathway; 5-amino-1-(5-phospho-D-ribosyl)imidazole-4-carboxylate from 5-amino-1-(5-phospho-D-ribosyl)imidazole (N5-CAIR route): step 1/2.</text>
</comment>
<evidence type="ECO:0000256" key="3">
    <source>
        <dbReference type="ARBA" id="ARBA00022840"/>
    </source>
</evidence>
<comment type="similarity">
    <text evidence="4 5">Belongs to the PurK/PurT family.</text>
</comment>
<protein>
    <recommendedName>
        <fullName evidence="4 5">N5-carboxyaminoimidazole ribonucleotide synthase</fullName>
        <shortName evidence="4 5">N5-CAIR synthase</shortName>
        <ecNumber evidence="4 5">6.3.4.18</ecNumber>
    </recommendedName>
    <alternativeName>
        <fullName evidence="4 5">5-(carboxyamino)imidazole ribonucleotide synthetase</fullName>
    </alternativeName>
</protein>
<dbReference type="AlphaFoldDB" id="A0AAE3YDZ5"/>
<dbReference type="Gene3D" id="3.40.50.20">
    <property type="match status" value="1"/>
</dbReference>
<accession>A0AAE3YDZ5</accession>
<dbReference type="GO" id="GO:0005524">
    <property type="term" value="F:ATP binding"/>
    <property type="evidence" value="ECO:0007669"/>
    <property type="project" value="UniProtKB-UniRule"/>
</dbReference>
<organism evidence="7 8">
    <name type="scientific">Falsarthrobacter nasiphocae</name>
    <dbReference type="NCBI Taxonomy" id="189863"/>
    <lineage>
        <taxon>Bacteria</taxon>
        <taxon>Bacillati</taxon>
        <taxon>Actinomycetota</taxon>
        <taxon>Actinomycetes</taxon>
        <taxon>Micrococcales</taxon>
        <taxon>Micrococcaceae</taxon>
        <taxon>Falsarthrobacter</taxon>
    </lineage>
</organism>
<evidence type="ECO:0000256" key="5">
    <source>
        <dbReference type="RuleBase" id="RU361200"/>
    </source>
</evidence>
<feature type="binding site" evidence="4">
    <location>
        <begin position="198"/>
        <end position="201"/>
    </location>
    <ligand>
        <name>ATP</name>
        <dbReference type="ChEBI" id="CHEBI:30616"/>
    </ligand>
</feature>
<dbReference type="SUPFAM" id="SSF51246">
    <property type="entry name" value="Rudiment single hybrid motif"/>
    <property type="match status" value="1"/>
</dbReference>
<dbReference type="InterPro" id="IPR005875">
    <property type="entry name" value="PurK"/>
</dbReference>
<comment type="caution">
    <text evidence="7">The sequence shown here is derived from an EMBL/GenBank/DDBJ whole genome shotgun (WGS) entry which is preliminary data.</text>
</comment>
<dbReference type="HAMAP" id="MF_01928">
    <property type="entry name" value="PurK"/>
    <property type="match status" value="1"/>
</dbReference>
<sequence length="413" mass="43325">MTADNAPAPSAPGPARPATDRALRVGVVGGGQLARMMAGPALELGIELSILAEDPSVCAASAASRVAFGAGQDLAALRAFAQGLDVLTFEHEHVPQDCLQALEAEGVNVQPPSAALLYAQNKLHMRRKMAELGLPNPEWAAVSTVADIVAFGERAGWPVVVKTPQGGYDGKGVAFLSSADDAERVAAWFEQFDELLAEEGVDFARELSALVARRPSGETRAWAVAHTVQTDGVCDEVVAPAPGLSEDTAKAALETARRIAESLGVTGVLAVELFETPGRGPGFVINELAMRPHNTGHWTMDGAVTGQFEQHVRAVADLPLGDTRALAETAVMKNVLGGAVQHTPSMLPAALQHAPTSKVHHYGKSVRQGRKIGHVNVLGPASELDESRRLARETAAILRDGSPETATAPETED</sequence>
<keyword evidence="1 4" id="KW-0547">Nucleotide-binding</keyword>
<dbReference type="EMBL" id="JAVDUI010000001">
    <property type="protein sequence ID" value="MDR6891629.1"/>
    <property type="molecule type" value="Genomic_DNA"/>
</dbReference>
<gene>
    <name evidence="4 5" type="primary">purK</name>
    <name evidence="7" type="ORF">J2S35_000569</name>
</gene>
<dbReference type="SUPFAM" id="SSF52440">
    <property type="entry name" value="PreATP-grasp domain"/>
    <property type="match status" value="1"/>
</dbReference>
<dbReference type="NCBIfam" id="TIGR01161">
    <property type="entry name" value="purK"/>
    <property type="match status" value="1"/>
</dbReference>
<dbReference type="Gene3D" id="3.30.470.20">
    <property type="entry name" value="ATP-grasp fold, B domain"/>
    <property type="match status" value="1"/>
</dbReference>
<comment type="function">
    <text evidence="4">Catalyzes the ATP-dependent conversion of 5-aminoimidazole ribonucleotide (AIR) and HCO(3)(-) to N5-carboxyaminoimidazole ribonucleotide (N5-CAIR).</text>
</comment>
<dbReference type="SUPFAM" id="SSF56059">
    <property type="entry name" value="Glutathione synthetase ATP-binding domain-like"/>
    <property type="match status" value="1"/>
</dbReference>
<dbReference type="Pfam" id="PF22660">
    <property type="entry name" value="RS_preATP-grasp-like"/>
    <property type="match status" value="1"/>
</dbReference>
<name>A0AAE3YDZ5_9MICC</name>
<dbReference type="Pfam" id="PF17769">
    <property type="entry name" value="PurK_C"/>
    <property type="match status" value="1"/>
</dbReference>
<dbReference type="EC" id="6.3.4.18" evidence="4 5"/>
<dbReference type="GO" id="GO:0046872">
    <property type="term" value="F:metal ion binding"/>
    <property type="evidence" value="ECO:0007669"/>
    <property type="project" value="InterPro"/>
</dbReference>
<dbReference type="InterPro" id="IPR016185">
    <property type="entry name" value="PreATP-grasp_dom_sf"/>
</dbReference>
<evidence type="ECO:0000259" key="6">
    <source>
        <dbReference type="PROSITE" id="PS50975"/>
    </source>
</evidence>
<dbReference type="InterPro" id="IPR011054">
    <property type="entry name" value="Rudment_hybrid_motif"/>
</dbReference>
<keyword evidence="3 4" id="KW-0067">ATP-binding</keyword>
<dbReference type="PROSITE" id="PS50975">
    <property type="entry name" value="ATP_GRASP"/>
    <property type="match status" value="1"/>
</dbReference>
<evidence type="ECO:0000256" key="2">
    <source>
        <dbReference type="ARBA" id="ARBA00022755"/>
    </source>
</evidence>
<comment type="catalytic activity">
    <reaction evidence="4 5">
        <text>5-amino-1-(5-phospho-beta-D-ribosyl)imidazole + hydrogencarbonate + ATP = 5-carboxyamino-1-(5-phospho-D-ribosyl)imidazole + ADP + phosphate + 2 H(+)</text>
        <dbReference type="Rhea" id="RHEA:19317"/>
        <dbReference type="ChEBI" id="CHEBI:15378"/>
        <dbReference type="ChEBI" id="CHEBI:17544"/>
        <dbReference type="ChEBI" id="CHEBI:30616"/>
        <dbReference type="ChEBI" id="CHEBI:43474"/>
        <dbReference type="ChEBI" id="CHEBI:58730"/>
        <dbReference type="ChEBI" id="CHEBI:137981"/>
        <dbReference type="ChEBI" id="CHEBI:456216"/>
        <dbReference type="EC" id="6.3.4.18"/>
    </reaction>
</comment>
<dbReference type="GO" id="GO:0004638">
    <property type="term" value="F:phosphoribosylaminoimidazole carboxylase activity"/>
    <property type="evidence" value="ECO:0007669"/>
    <property type="project" value="InterPro"/>
</dbReference>
<dbReference type="GO" id="GO:0005829">
    <property type="term" value="C:cytosol"/>
    <property type="evidence" value="ECO:0007669"/>
    <property type="project" value="TreeGrafter"/>
</dbReference>
<dbReference type="Proteomes" id="UP001247307">
    <property type="component" value="Unassembled WGS sequence"/>
</dbReference>
<dbReference type="GO" id="GO:0006189">
    <property type="term" value="P:'de novo' IMP biosynthetic process"/>
    <property type="evidence" value="ECO:0007669"/>
    <property type="project" value="UniProtKB-UniRule"/>
</dbReference>
<dbReference type="PANTHER" id="PTHR11609:SF5">
    <property type="entry name" value="PHOSPHORIBOSYLAMINOIMIDAZOLE CARBOXYLASE"/>
    <property type="match status" value="1"/>
</dbReference>
<feature type="binding site" evidence="4">
    <location>
        <position position="162"/>
    </location>
    <ligand>
        <name>ATP</name>
        <dbReference type="ChEBI" id="CHEBI:30616"/>
    </ligand>
</feature>
<proteinExistence type="inferred from homology"/>
<dbReference type="Pfam" id="PF02222">
    <property type="entry name" value="ATP-grasp"/>
    <property type="match status" value="1"/>
</dbReference>
<dbReference type="NCBIfam" id="NF004680">
    <property type="entry name" value="PRK06019.1-6"/>
    <property type="match status" value="1"/>
</dbReference>
<evidence type="ECO:0000313" key="8">
    <source>
        <dbReference type="Proteomes" id="UP001247307"/>
    </source>
</evidence>
<dbReference type="InterPro" id="IPR011761">
    <property type="entry name" value="ATP-grasp"/>
</dbReference>
<comment type="subunit">
    <text evidence="4 5">Homodimer.</text>
</comment>
<feature type="binding site" evidence="4">
    <location>
        <position position="206"/>
    </location>
    <ligand>
        <name>ATP</name>
        <dbReference type="ChEBI" id="CHEBI:30616"/>
    </ligand>
</feature>
<feature type="binding site" evidence="4">
    <location>
        <position position="122"/>
    </location>
    <ligand>
        <name>ATP</name>
        <dbReference type="ChEBI" id="CHEBI:30616"/>
    </ligand>
</feature>
<keyword evidence="4 5" id="KW-0436">Ligase</keyword>